<dbReference type="EMBL" id="LR796849">
    <property type="protein sequence ID" value="CAB4170180.1"/>
    <property type="molecule type" value="Genomic_DNA"/>
</dbReference>
<name>A0A6J7XBE6_9CAUD</name>
<evidence type="ECO:0000313" key="1">
    <source>
        <dbReference type="EMBL" id="CAB4170180.1"/>
    </source>
</evidence>
<gene>
    <name evidence="2" type="ORF">UFOVP1087_27</name>
    <name evidence="3" type="ORF">UFOVP1534_18</name>
    <name evidence="1" type="ORF">UFOVP910_42</name>
</gene>
<evidence type="ECO:0000313" key="3">
    <source>
        <dbReference type="EMBL" id="CAB5228204.1"/>
    </source>
</evidence>
<reference evidence="3" key="1">
    <citation type="submission" date="2020-05" db="EMBL/GenBank/DDBJ databases">
        <authorList>
            <person name="Chiriac C."/>
            <person name="Salcher M."/>
            <person name="Ghai R."/>
            <person name="Kavagutti S V."/>
        </authorList>
    </citation>
    <scope>NUCLEOTIDE SEQUENCE</scope>
</reference>
<protein>
    <submittedName>
        <fullName evidence="3">Uncharacterized protein</fullName>
    </submittedName>
</protein>
<dbReference type="Pfam" id="PF23899">
    <property type="entry name" value="SU10_portal"/>
    <property type="match status" value="1"/>
</dbReference>
<dbReference type="EMBL" id="LR798386">
    <property type="protein sequence ID" value="CAB5228204.1"/>
    <property type="molecule type" value="Genomic_DNA"/>
</dbReference>
<evidence type="ECO:0000313" key="2">
    <source>
        <dbReference type="EMBL" id="CAB4182859.1"/>
    </source>
</evidence>
<sequence>MAKKKFKKLTDEELLVRLDENLKGGVGHYDTVLSKERSDVLDYYHGKLPKPSHAGNSKYVSMDVWDAIESAKATILEVFAAGTEIGEFSPQNANDVEMARIASLYTDYAVFRQNDGYDIFSQVLHDGLTSRVGIAKVYWEKCYDDQEETFEGVHVTDLDAMLEAQDVELKDATSTDPVAGMISGTVIRTKNKSQVRIDPIPPEEFLISTTAKSLRESNFCAHRVKKTVAELVKMGLTLEEALEVPVDGMNDENNPEKQARFQTLNVNLEMTQEFQEQTKEVTVHECYIRVDLEGNGYVKLWKITKAGKHIIDKQEIDRVPFVPFVPLPIPHAFYGSNFASKVIPIQNARTVLVRGILDHTVITNNPRYQVVKGALVNPREMLENRLGGLVNVTRPDGIMPLQQASLNPFVFQTIQLLDEDKEDTTGVSKLSQGLNKDAVSKQNSQGMVEQLIGLSQQRQKIIARNFANQFVIPLYLEVYKLIIENEDQQKVVELAGNYIAVDPQKWSERTEVTVKLKLGYGEKEQDAAKLMALHQFLSQDPKASPFYDLPQQYEVITDYMKMVGFKNPKYLKAINEVKPPEPPPQLIAELEKLKAETAAITQASQIEALNVQFDQKMAEMDHQLKKSNEMIKLMTNQRDMERKEFEAKSRHEIGAAELELMLATTPAEVKQTQIVSPNG</sequence>
<dbReference type="EMBL" id="LR797040">
    <property type="protein sequence ID" value="CAB4182859.1"/>
    <property type="molecule type" value="Genomic_DNA"/>
</dbReference>
<dbReference type="InterPro" id="IPR056909">
    <property type="entry name" value="SU10_portal"/>
</dbReference>
<accession>A0A6J7XBE6</accession>
<proteinExistence type="predicted"/>
<organism evidence="3">
    <name type="scientific">uncultured Caudovirales phage</name>
    <dbReference type="NCBI Taxonomy" id="2100421"/>
    <lineage>
        <taxon>Viruses</taxon>
        <taxon>Duplodnaviria</taxon>
        <taxon>Heunggongvirae</taxon>
        <taxon>Uroviricota</taxon>
        <taxon>Caudoviricetes</taxon>
        <taxon>Peduoviridae</taxon>
        <taxon>Maltschvirus</taxon>
        <taxon>Maltschvirus maltsch</taxon>
    </lineage>
</organism>